<dbReference type="InterPro" id="IPR012349">
    <property type="entry name" value="Split_barrel_FMN-bd"/>
</dbReference>
<protein>
    <submittedName>
        <fullName evidence="2">Pyridoxamine 5'-phosphate oxidase</fullName>
    </submittedName>
</protein>
<accession>A0A654LUP3</accession>
<dbReference type="AlphaFoldDB" id="A0A654LUP3"/>
<name>A0A654LUP3_9ARCH</name>
<proteinExistence type="predicted"/>
<dbReference type="OrthoDB" id="4669at2157"/>
<dbReference type="Proteomes" id="UP000058925">
    <property type="component" value="Chromosome"/>
</dbReference>
<dbReference type="Pfam" id="PF01243">
    <property type="entry name" value="PNPOx_N"/>
    <property type="match status" value="1"/>
</dbReference>
<gene>
    <name evidence="2" type="ORF">NMY3_00316</name>
</gene>
<dbReference type="GeneID" id="60420499"/>
<dbReference type="Gene3D" id="2.30.110.10">
    <property type="entry name" value="Electron Transport, Fmn-binding Protein, Chain A"/>
    <property type="match status" value="1"/>
</dbReference>
<evidence type="ECO:0000259" key="1">
    <source>
        <dbReference type="Pfam" id="PF01243"/>
    </source>
</evidence>
<dbReference type="RefSeq" id="WP_196817168.1">
    <property type="nucleotide sequence ID" value="NZ_CP012850.1"/>
</dbReference>
<sequence>MQSNNLLIREIINRARVARLSTIDYEKKIPHIVPVVFAFDGHHYFIPLDEKRKKETVEKLKRVKNIQHYPNVALLIDEYNENWSKLVFVMIQGKAYLIGEKDVEENGECCKYDDYNNKIPLLKEGHKLLYQKYTQYQKVGIGHHCIIVKPQKIIFWKNK</sequence>
<dbReference type="InterPro" id="IPR011576">
    <property type="entry name" value="Pyridox_Oxase_N"/>
</dbReference>
<dbReference type="SUPFAM" id="SSF50475">
    <property type="entry name" value="FMN-binding split barrel"/>
    <property type="match status" value="1"/>
</dbReference>
<evidence type="ECO:0000313" key="3">
    <source>
        <dbReference type="Proteomes" id="UP000058925"/>
    </source>
</evidence>
<feature type="domain" description="Pyridoxamine 5'-phosphate oxidase N-terminal" evidence="1">
    <location>
        <begin position="8"/>
        <end position="107"/>
    </location>
</feature>
<dbReference type="KEGG" id="taa:NMY3_00316"/>
<dbReference type="EMBL" id="CP012850">
    <property type="protein sequence ID" value="ALI34530.1"/>
    <property type="molecule type" value="Genomic_DNA"/>
</dbReference>
<organism evidence="2 3">
    <name type="scientific">Candidatus Nitrosocosmicus oleophilus</name>
    <dbReference type="NCBI Taxonomy" id="1353260"/>
    <lineage>
        <taxon>Archaea</taxon>
        <taxon>Nitrososphaerota</taxon>
        <taxon>Nitrososphaeria</taxon>
        <taxon>Nitrososphaerales</taxon>
        <taxon>Nitrososphaeraceae</taxon>
        <taxon>Candidatus Nitrosocosmicus</taxon>
    </lineage>
</organism>
<reference evidence="3" key="1">
    <citation type="submission" date="2015-10" db="EMBL/GenBank/DDBJ databases">
        <title>Niche specialization of a soil ammonia-oxidizing archaeon, Candidatus Nitrosocosmicus oleophilus.</title>
        <authorList>
            <person name="Jung M.-Y."/>
            <person name="Rhee S.-K."/>
        </authorList>
    </citation>
    <scope>NUCLEOTIDE SEQUENCE [LARGE SCALE GENOMIC DNA]</scope>
    <source>
        <strain evidence="3">MY3</strain>
    </source>
</reference>
<keyword evidence="3" id="KW-1185">Reference proteome</keyword>
<evidence type="ECO:0000313" key="2">
    <source>
        <dbReference type="EMBL" id="ALI34530.1"/>
    </source>
</evidence>